<reference evidence="5" key="1">
    <citation type="journal article" date="2008" name="Nature">
        <title>The amphioxus genome and the evolution of the chordate karyotype.</title>
        <authorList>
            <consortium name="US DOE Joint Genome Institute (JGI-PGF)"/>
            <person name="Putnam N.H."/>
            <person name="Butts T."/>
            <person name="Ferrier D.E.K."/>
            <person name="Furlong R.F."/>
            <person name="Hellsten U."/>
            <person name="Kawashima T."/>
            <person name="Robinson-Rechavi M."/>
            <person name="Shoguchi E."/>
            <person name="Terry A."/>
            <person name="Yu J.-K."/>
            <person name="Benito-Gutierrez E.L."/>
            <person name="Dubchak I."/>
            <person name="Garcia-Fernandez J."/>
            <person name="Gibson-Brown J.J."/>
            <person name="Grigoriev I.V."/>
            <person name="Horton A.C."/>
            <person name="de Jong P.J."/>
            <person name="Jurka J."/>
            <person name="Kapitonov V.V."/>
            <person name="Kohara Y."/>
            <person name="Kuroki Y."/>
            <person name="Lindquist E."/>
            <person name="Lucas S."/>
            <person name="Osoegawa K."/>
            <person name="Pennacchio L.A."/>
            <person name="Salamov A.A."/>
            <person name="Satou Y."/>
            <person name="Sauka-Spengler T."/>
            <person name="Schmutz J."/>
            <person name="Shin-I T."/>
            <person name="Toyoda A."/>
            <person name="Bronner-Fraser M."/>
            <person name="Fujiyama A."/>
            <person name="Holland L.Z."/>
            <person name="Holland P.W.H."/>
            <person name="Satoh N."/>
            <person name="Rokhsar D.S."/>
        </authorList>
    </citation>
    <scope>NUCLEOTIDE SEQUENCE [LARGE SCALE GENOMIC DNA]</scope>
    <source>
        <strain evidence="5">S238N-H82</strain>
        <tissue evidence="5">Testes</tissue>
    </source>
</reference>
<comment type="similarity">
    <text evidence="1 3">Belongs to the sulfotransferase 1 family.</text>
</comment>
<dbReference type="PANTHER" id="PTHR11783">
    <property type="entry name" value="SULFOTRANSFERASE SULT"/>
    <property type="match status" value="1"/>
</dbReference>
<evidence type="ECO:0000256" key="1">
    <source>
        <dbReference type="ARBA" id="ARBA00005771"/>
    </source>
</evidence>
<dbReference type="InParanoid" id="C3ZH38"/>
<name>C3ZH38_BRAFL</name>
<evidence type="ECO:0000313" key="5">
    <source>
        <dbReference type="EMBL" id="EEN48185.1"/>
    </source>
</evidence>
<dbReference type="EMBL" id="GG666621">
    <property type="protein sequence ID" value="EEN48185.1"/>
    <property type="molecule type" value="Genomic_DNA"/>
</dbReference>
<dbReference type="Pfam" id="PF00685">
    <property type="entry name" value="Sulfotransfer_1"/>
    <property type="match status" value="1"/>
</dbReference>
<sequence>MTPLGSRTSFPDLHIDEVKALNNMSYHEYKGILFPVIVPEEALDVMPDYPVRDDDIFILTYPKSGTNWIMEVVKKVMNAAGKMATPDEHSTWCIEMYVPGKDEKPRHVLAMDSPSPRIIHTHLPRQLAPKMVANPEGKVRVIVVVRNPRDVAVSLYHYNKQMEMEFGTHVKSVNSWDAFSTDFLEGKVVYGDFYDHALGWWKMKDDSHFLFLKYEDMKKDLRSVVSDVAAFLNTSLDQGTVDSIAESCTFNSLKAAWGNSDDATKKHICRKGVVGDWKSMFTPEQNAAYDAKHELRLEGTGLQFDFE</sequence>
<feature type="domain" description="Sulfotransferase" evidence="4">
    <location>
        <begin position="53"/>
        <end position="295"/>
    </location>
</feature>
<protein>
    <recommendedName>
        <fullName evidence="3">Sulfotransferase</fullName>
        <ecNumber evidence="3">2.8.2.-</ecNumber>
    </recommendedName>
</protein>
<dbReference type="InterPro" id="IPR027417">
    <property type="entry name" value="P-loop_NTPase"/>
</dbReference>
<organism>
    <name type="scientific">Branchiostoma floridae</name>
    <name type="common">Florida lancelet</name>
    <name type="synonym">Amphioxus</name>
    <dbReference type="NCBI Taxonomy" id="7739"/>
    <lineage>
        <taxon>Eukaryota</taxon>
        <taxon>Metazoa</taxon>
        <taxon>Chordata</taxon>
        <taxon>Cephalochordata</taxon>
        <taxon>Leptocardii</taxon>
        <taxon>Amphioxiformes</taxon>
        <taxon>Branchiostomatidae</taxon>
        <taxon>Branchiostoma</taxon>
    </lineage>
</organism>
<evidence type="ECO:0000256" key="3">
    <source>
        <dbReference type="RuleBase" id="RU361155"/>
    </source>
</evidence>
<dbReference type="InterPro" id="IPR000863">
    <property type="entry name" value="Sulfotransferase_dom"/>
</dbReference>
<dbReference type="SUPFAM" id="SSF52540">
    <property type="entry name" value="P-loop containing nucleoside triphosphate hydrolases"/>
    <property type="match status" value="1"/>
</dbReference>
<accession>C3ZH38</accession>
<proteinExistence type="inferred from homology"/>
<dbReference type="eggNOG" id="KOG1584">
    <property type="taxonomic scope" value="Eukaryota"/>
</dbReference>
<dbReference type="AlphaFoldDB" id="C3ZH38"/>
<gene>
    <name evidence="5" type="ORF">BRAFLDRAFT_88102</name>
</gene>
<evidence type="ECO:0000259" key="4">
    <source>
        <dbReference type="Pfam" id="PF00685"/>
    </source>
</evidence>
<keyword evidence="2 3" id="KW-0808">Transferase</keyword>
<dbReference type="Gene3D" id="3.40.50.300">
    <property type="entry name" value="P-loop containing nucleotide triphosphate hydrolases"/>
    <property type="match status" value="1"/>
</dbReference>
<dbReference type="GO" id="GO:0008146">
    <property type="term" value="F:sulfotransferase activity"/>
    <property type="evidence" value="ECO:0007669"/>
    <property type="project" value="InterPro"/>
</dbReference>
<evidence type="ECO:0000256" key="2">
    <source>
        <dbReference type="ARBA" id="ARBA00022679"/>
    </source>
</evidence>
<dbReference type="EC" id="2.8.2.-" evidence="3"/>